<keyword evidence="2" id="KW-0472">Membrane</keyword>
<evidence type="ECO:0008006" key="5">
    <source>
        <dbReference type="Google" id="ProtNLM"/>
    </source>
</evidence>
<dbReference type="Pfam" id="PF05821">
    <property type="entry name" value="NDUF_B8"/>
    <property type="match status" value="1"/>
</dbReference>
<protein>
    <recommendedName>
        <fullName evidence="5">NADH:ubiquinone oxidoreductase 20.1kD subunit</fullName>
    </recommendedName>
</protein>
<evidence type="ECO:0000313" key="4">
    <source>
        <dbReference type="Proteomes" id="UP000308652"/>
    </source>
</evidence>
<dbReference type="EMBL" id="ML213652">
    <property type="protein sequence ID" value="TFK33244.1"/>
    <property type="molecule type" value="Genomic_DNA"/>
</dbReference>
<keyword evidence="2" id="KW-0812">Transmembrane</keyword>
<name>A0A5C3LJF0_9AGAR</name>
<proteinExistence type="predicted"/>
<feature type="transmembrane region" description="Helical" evidence="2">
    <location>
        <begin position="106"/>
        <end position="125"/>
    </location>
</feature>
<dbReference type="PANTHER" id="PTHR12840:SF1">
    <property type="entry name" value="NADH DEHYDROGENASE [UBIQUINONE] 1 BETA SUBCOMPLEX SUBUNIT 8, MITOCHONDRIAL"/>
    <property type="match status" value="1"/>
</dbReference>
<evidence type="ECO:0000313" key="3">
    <source>
        <dbReference type="EMBL" id="TFK33244.1"/>
    </source>
</evidence>
<dbReference type="InterPro" id="IPR008699">
    <property type="entry name" value="NDUFB8"/>
</dbReference>
<sequence>MNSSTVLRRVAGVRAAAKRPLTQAPSATLSIRSYATPSSQEPDPQLNGYPQLPWVSRQTRDPHGWQDPLLRRNFGEPLHEQEEVLSMWGPDIPPGDITPQAALRQLALAFAGFAAFGLLVKYVLLPEPPAVRREYPYDGLVKELGGLEENKQRTESTIEED</sequence>
<dbReference type="STRING" id="68775.A0A5C3LJF0"/>
<gene>
    <name evidence="3" type="ORF">BDQ12DRAFT_707398</name>
</gene>
<organism evidence="3 4">
    <name type="scientific">Crucibulum laeve</name>
    <dbReference type="NCBI Taxonomy" id="68775"/>
    <lineage>
        <taxon>Eukaryota</taxon>
        <taxon>Fungi</taxon>
        <taxon>Dikarya</taxon>
        <taxon>Basidiomycota</taxon>
        <taxon>Agaricomycotina</taxon>
        <taxon>Agaricomycetes</taxon>
        <taxon>Agaricomycetidae</taxon>
        <taxon>Agaricales</taxon>
        <taxon>Agaricineae</taxon>
        <taxon>Nidulariaceae</taxon>
        <taxon>Crucibulum</taxon>
    </lineage>
</organism>
<evidence type="ECO:0000256" key="1">
    <source>
        <dbReference type="SAM" id="MobiDB-lite"/>
    </source>
</evidence>
<dbReference type="AlphaFoldDB" id="A0A5C3LJF0"/>
<dbReference type="OrthoDB" id="2014058at2759"/>
<keyword evidence="4" id="KW-1185">Reference proteome</keyword>
<dbReference type="PANTHER" id="PTHR12840">
    <property type="entry name" value="NADH-UBIQUINONE OXIDOREDUCTASE ASHI SUBUNIT"/>
    <property type="match status" value="1"/>
</dbReference>
<feature type="region of interest" description="Disordered" evidence="1">
    <location>
        <begin position="34"/>
        <end position="60"/>
    </location>
</feature>
<dbReference type="GO" id="GO:0005739">
    <property type="term" value="C:mitochondrion"/>
    <property type="evidence" value="ECO:0007669"/>
    <property type="project" value="InterPro"/>
</dbReference>
<accession>A0A5C3LJF0</accession>
<reference evidence="3 4" key="1">
    <citation type="journal article" date="2019" name="Nat. Ecol. Evol.">
        <title>Megaphylogeny resolves global patterns of mushroom evolution.</title>
        <authorList>
            <person name="Varga T."/>
            <person name="Krizsan K."/>
            <person name="Foldi C."/>
            <person name="Dima B."/>
            <person name="Sanchez-Garcia M."/>
            <person name="Sanchez-Ramirez S."/>
            <person name="Szollosi G.J."/>
            <person name="Szarkandi J.G."/>
            <person name="Papp V."/>
            <person name="Albert L."/>
            <person name="Andreopoulos W."/>
            <person name="Angelini C."/>
            <person name="Antonin V."/>
            <person name="Barry K.W."/>
            <person name="Bougher N.L."/>
            <person name="Buchanan P."/>
            <person name="Buyck B."/>
            <person name="Bense V."/>
            <person name="Catcheside P."/>
            <person name="Chovatia M."/>
            <person name="Cooper J."/>
            <person name="Damon W."/>
            <person name="Desjardin D."/>
            <person name="Finy P."/>
            <person name="Geml J."/>
            <person name="Haridas S."/>
            <person name="Hughes K."/>
            <person name="Justo A."/>
            <person name="Karasinski D."/>
            <person name="Kautmanova I."/>
            <person name="Kiss B."/>
            <person name="Kocsube S."/>
            <person name="Kotiranta H."/>
            <person name="LaButti K.M."/>
            <person name="Lechner B.E."/>
            <person name="Liimatainen K."/>
            <person name="Lipzen A."/>
            <person name="Lukacs Z."/>
            <person name="Mihaltcheva S."/>
            <person name="Morgado L.N."/>
            <person name="Niskanen T."/>
            <person name="Noordeloos M.E."/>
            <person name="Ohm R.A."/>
            <person name="Ortiz-Santana B."/>
            <person name="Ovrebo C."/>
            <person name="Racz N."/>
            <person name="Riley R."/>
            <person name="Savchenko A."/>
            <person name="Shiryaev A."/>
            <person name="Soop K."/>
            <person name="Spirin V."/>
            <person name="Szebenyi C."/>
            <person name="Tomsovsky M."/>
            <person name="Tulloss R.E."/>
            <person name="Uehling J."/>
            <person name="Grigoriev I.V."/>
            <person name="Vagvolgyi C."/>
            <person name="Papp T."/>
            <person name="Martin F.M."/>
            <person name="Miettinen O."/>
            <person name="Hibbett D.S."/>
            <person name="Nagy L.G."/>
        </authorList>
    </citation>
    <scope>NUCLEOTIDE SEQUENCE [LARGE SCALE GENOMIC DNA]</scope>
    <source>
        <strain evidence="3 4">CBS 166.37</strain>
    </source>
</reference>
<evidence type="ECO:0000256" key="2">
    <source>
        <dbReference type="SAM" id="Phobius"/>
    </source>
</evidence>
<keyword evidence="2" id="KW-1133">Transmembrane helix</keyword>
<dbReference type="Proteomes" id="UP000308652">
    <property type="component" value="Unassembled WGS sequence"/>
</dbReference>